<name>A0AAD1XXR4_EUPCR</name>
<dbReference type="InterPro" id="IPR027417">
    <property type="entry name" value="P-loop_NTPase"/>
</dbReference>
<evidence type="ECO:0000259" key="10">
    <source>
        <dbReference type="PROSITE" id="PS50893"/>
    </source>
</evidence>
<keyword evidence="2" id="KW-0813">Transport</keyword>
<feature type="compositionally biased region" description="Basic and acidic residues" evidence="8">
    <location>
        <begin position="78"/>
        <end position="91"/>
    </location>
</feature>
<feature type="transmembrane region" description="Helical" evidence="9">
    <location>
        <begin position="580"/>
        <end position="603"/>
    </location>
</feature>
<comment type="subcellular location">
    <subcellularLocation>
        <location evidence="1">Membrane</location>
        <topology evidence="1">Multi-pass membrane protein</topology>
    </subcellularLocation>
</comment>
<dbReference type="SMART" id="SM00382">
    <property type="entry name" value="AAA"/>
    <property type="match status" value="1"/>
</dbReference>
<keyword evidence="6 9" id="KW-1133">Transmembrane helix</keyword>
<dbReference type="InterPro" id="IPR003439">
    <property type="entry name" value="ABC_transporter-like_ATP-bd"/>
</dbReference>
<dbReference type="GO" id="GO:0005524">
    <property type="term" value="F:ATP binding"/>
    <property type="evidence" value="ECO:0007669"/>
    <property type="project" value="UniProtKB-KW"/>
</dbReference>
<feature type="transmembrane region" description="Helical" evidence="9">
    <location>
        <begin position="500"/>
        <end position="521"/>
    </location>
</feature>
<feature type="compositionally biased region" description="Basic and acidic residues" evidence="8">
    <location>
        <begin position="36"/>
        <end position="45"/>
    </location>
</feature>
<protein>
    <recommendedName>
        <fullName evidence="10">ABC transporter domain-containing protein</fullName>
    </recommendedName>
</protein>
<dbReference type="GO" id="GO:0016887">
    <property type="term" value="F:ATP hydrolysis activity"/>
    <property type="evidence" value="ECO:0007669"/>
    <property type="project" value="InterPro"/>
</dbReference>
<comment type="caution">
    <text evidence="11">The sequence shown here is derived from an EMBL/GenBank/DDBJ whole genome shotgun (WGS) entry which is preliminary data.</text>
</comment>
<dbReference type="InterPro" id="IPR003593">
    <property type="entry name" value="AAA+_ATPase"/>
</dbReference>
<keyword evidence="4" id="KW-0547">Nucleotide-binding</keyword>
<organism evidence="11 12">
    <name type="scientific">Euplotes crassus</name>
    <dbReference type="NCBI Taxonomy" id="5936"/>
    <lineage>
        <taxon>Eukaryota</taxon>
        <taxon>Sar</taxon>
        <taxon>Alveolata</taxon>
        <taxon>Ciliophora</taxon>
        <taxon>Intramacronucleata</taxon>
        <taxon>Spirotrichea</taxon>
        <taxon>Hypotrichia</taxon>
        <taxon>Euplotida</taxon>
        <taxon>Euplotidae</taxon>
        <taxon>Moneuplotes</taxon>
    </lineage>
</organism>
<feature type="transmembrane region" description="Helical" evidence="9">
    <location>
        <begin position="471"/>
        <end position="488"/>
    </location>
</feature>
<dbReference type="Pfam" id="PF00005">
    <property type="entry name" value="ABC_tran"/>
    <property type="match status" value="1"/>
</dbReference>
<evidence type="ECO:0000256" key="3">
    <source>
        <dbReference type="ARBA" id="ARBA00022692"/>
    </source>
</evidence>
<dbReference type="InterPro" id="IPR013525">
    <property type="entry name" value="ABC2_TM"/>
</dbReference>
<dbReference type="PANTHER" id="PTHR48041:SF139">
    <property type="entry name" value="PROTEIN SCARLET"/>
    <property type="match status" value="1"/>
</dbReference>
<proteinExistence type="predicted"/>
<reference evidence="11" key="1">
    <citation type="submission" date="2023-07" db="EMBL/GenBank/DDBJ databases">
        <authorList>
            <consortium name="AG Swart"/>
            <person name="Singh M."/>
            <person name="Singh A."/>
            <person name="Seah K."/>
            <person name="Emmerich C."/>
        </authorList>
    </citation>
    <scope>NUCLEOTIDE SEQUENCE</scope>
    <source>
        <strain evidence="11">DP1</strain>
    </source>
</reference>
<evidence type="ECO:0000313" key="11">
    <source>
        <dbReference type="EMBL" id="CAI2380147.1"/>
    </source>
</evidence>
<feature type="domain" description="ABC transporter" evidence="10">
    <location>
        <begin position="109"/>
        <end position="362"/>
    </location>
</feature>
<evidence type="ECO:0000256" key="4">
    <source>
        <dbReference type="ARBA" id="ARBA00022741"/>
    </source>
</evidence>
<gene>
    <name evidence="11" type="ORF">ECRASSUSDP1_LOCUS21575</name>
</gene>
<evidence type="ECO:0000256" key="9">
    <source>
        <dbReference type="SAM" id="Phobius"/>
    </source>
</evidence>
<dbReference type="PANTHER" id="PTHR48041">
    <property type="entry name" value="ABC TRANSPORTER G FAMILY MEMBER 28"/>
    <property type="match status" value="1"/>
</dbReference>
<dbReference type="Pfam" id="PF01061">
    <property type="entry name" value="ABC2_membrane"/>
    <property type="match status" value="1"/>
</dbReference>
<dbReference type="Gene3D" id="3.40.50.300">
    <property type="entry name" value="P-loop containing nucleotide triphosphate hydrolases"/>
    <property type="match status" value="1"/>
</dbReference>
<dbReference type="Proteomes" id="UP001295684">
    <property type="component" value="Unassembled WGS sequence"/>
</dbReference>
<feature type="compositionally biased region" description="Basic and acidic residues" evidence="8">
    <location>
        <begin position="10"/>
        <end position="25"/>
    </location>
</feature>
<evidence type="ECO:0000256" key="8">
    <source>
        <dbReference type="SAM" id="MobiDB-lite"/>
    </source>
</evidence>
<evidence type="ECO:0000256" key="5">
    <source>
        <dbReference type="ARBA" id="ARBA00022840"/>
    </source>
</evidence>
<dbReference type="CDD" id="cd03213">
    <property type="entry name" value="ABCG_EPDR"/>
    <property type="match status" value="1"/>
</dbReference>
<evidence type="ECO:0000256" key="6">
    <source>
        <dbReference type="ARBA" id="ARBA00022989"/>
    </source>
</evidence>
<dbReference type="GO" id="GO:0140359">
    <property type="term" value="F:ABC-type transporter activity"/>
    <property type="evidence" value="ECO:0007669"/>
    <property type="project" value="InterPro"/>
</dbReference>
<feature type="transmembrane region" description="Helical" evidence="9">
    <location>
        <begin position="541"/>
        <end position="568"/>
    </location>
</feature>
<dbReference type="EMBL" id="CAMPGE010022068">
    <property type="protein sequence ID" value="CAI2380147.1"/>
    <property type="molecule type" value="Genomic_DNA"/>
</dbReference>
<keyword evidence="7 9" id="KW-0472">Membrane</keyword>
<evidence type="ECO:0000256" key="7">
    <source>
        <dbReference type="ARBA" id="ARBA00023136"/>
    </source>
</evidence>
<accession>A0AAD1XXR4</accession>
<feature type="region of interest" description="Disordered" evidence="8">
    <location>
        <begin position="1"/>
        <end position="100"/>
    </location>
</feature>
<keyword evidence="3 9" id="KW-0812">Transmembrane</keyword>
<dbReference type="PROSITE" id="PS50893">
    <property type="entry name" value="ABC_TRANSPORTER_2"/>
    <property type="match status" value="1"/>
</dbReference>
<dbReference type="Pfam" id="PF19055">
    <property type="entry name" value="ABC2_membrane_7"/>
    <property type="match status" value="1"/>
</dbReference>
<keyword evidence="12" id="KW-1185">Reference proteome</keyword>
<dbReference type="SUPFAM" id="SSF52540">
    <property type="entry name" value="P-loop containing nucleoside triphosphate hydrolases"/>
    <property type="match status" value="1"/>
</dbReference>
<feature type="compositionally biased region" description="Polar residues" evidence="8">
    <location>
        <begin position="54"/>
        <end position="71"/>
    </location>
</feature>
<feature type="transmembrane region" description="Helical" evidence="9">
    <location>
        <begin position="610"/>
        <end position="629"/>
    </location>
</feature>
<keyword evidence="5" id="KW-0067">ATP-binding</keyword>
<evidence type="ECO:0000256" key="1">
    <source>
        <dbReference type="ARBA" id="ARBA00004141"/>
    </source>
</evidence>
<dbReference type="GO" id="GO:0005886">
    <property type="term" value="C:plasma membrane"/>
    <property type="evidence" value="ECO:0007669"/>
    <property type="project" value="TreeGrafter"/>
</dbReference>
<evidence type="ECO:0000256" key="2">
    <source>
        <dbReference type="ARBA" id="ARBA00022448"/>
    </source>
</evidence>
<feature type="transmembrane region" description="Helical" evidence="9">
    <location>
        <begin position="683"/>
        <end position="704"/>
    </location>
</feature>
<dbReference type="AlphaFoldDB" id="A0AAD1XXR4"/>
<sequence length="712" mass="79040">MSLRASDISSSKEQESSIEDSKEVNETSQLSSVHSGGEESSERESSSVAEGARNSSGDNKVSPSDMSSHSNPHTKRVQIRDSSVHDPDRPKMPAFKSSFDETKKAKIQVSWKNITIKAPPKGGFCKKVPEDAEPFTILDNLSGTVKPGQSLAIIGASGAGKTTFLNYLSGRDPSKNLDKEGTITINGVDRSKLDFGKYSAYVQQDDVLYQTMTVKECLMFAAKMRLPPGTDHEERVQTLLESLKLEKAADTKIGGPLVKGVSGGERKRTSIGVELITDPNLIFLDEPTTGLDSFTAQDFFENVLSALAASGRTIITTIHQPNSEIYENFDQLMLMAGGKTLYLNDASKAVDYFASIGEKCPERTNPADFFMNMMSIEALDEPDLEDEEELKKTRTMIEGDYKRKIGFLADRYESSELRCDEDSVHPEARALGGDREEDVQYTPGWGKQFWLLLMRNFKNLIRLPIASYGKVISYIFISILILLVWGHLDNDQQSIQSRTGVLFIVSTMIIMFNVQGVILVFPDERPVFIREHSGKMYSTTIYYLSKILSEIPLLFINATLFSVVLYWAVGLNTDSFGRFLVFWSYTMLLMWAAMGMGFAGGVLVSDKNVAVGMIPVIIIPLMLLSGFFVDQDNILPVLTPFEYISLFKWSLQVYAYNEYEGLKLTCSPDCDPLGDFDFSESKVASICVTAGLGLAFYILGYILLHVVAKVKA</sequence>
<evidence type="ECO:0000313" key="12">
    <source>
        <dbReference type="Proteomes" id="UP001295684"/>
    </source>
</evidence>
<dbReference type="InterPro" id="IPR050352">
    <property type="entry name" value="ABCG_transporters"/>
</dbReference>
<dbReference type="InterPro" id="IPR043926">
    <property type="entry name" value="ABCG_dom"/>
</dbReference>